<comment type="pathway">
    <text evidence="1">Protein modification; protein ubiquitination.</text>
</comment>
<dbReference type="InterPro" id="IPR012334">
    <property type="entry name" value="Pectin_lyas_fold"/>
</dbReference>
<comment type="caution">
    <text evidence="6">The sequence shown here is derived from an EMBL/GenBank/DDBJ whole genome shotgun (WGS) entry which is preliminary data.</text>
</comment>
<dbReference type="PANTHER" id="PTHR22990">
    <property type="entry name" value="F-BOX ONLY PROTEIN"/>
    <property type="match status" value="1"/>
</dbReference>
<evidence type="ECO:0000313" key="6">
    <source>
        <dbReference type="EMBL" id="MBD2319784.1"/>
    </source>
</evidence>
<evidence type="ECO:0000256" key="1">
    <source>
        <dbReference type="ARBA" id="ARBA00004906"/>
    </source>
</evidence>
<dbReference type="InterPro" id="IPR022441">
    <property type="entry name" value="Para_beta_helix_rpt-2"/>
</dbReference>
<keyword evidence="2" id="KW-0677">Repeat</keyword>
<protein>
    <submittedName>
        <fullName evidence="6">DUF1565 domain-containing protein</fullName>
    </submittedName>
</protein>
<dbReference type="InterPro" id="IPR011050">
    <property type="entry name" value="Pectin_lyase_fold/virulence"/>
</dbReference>
<dbReference type="InterPro" id="IPR007742">
    <property type="entry name" value="NosD_dom"/>
</dbReference>
<dbReference type="InterPro" id="IPR011459">
    <property type="entry name" value="DUF1565"/>
</dbReference>
<gene>
    <name evidence="6" type="ORF">H6G05_23460</name>
</gene>
<organism evidence="6 7">
    <name type="scientific">Phormidium tenue FACHB-1050</name>
    <dbReference type="NCBI Taxonomy" id="2692857"/>
    <lineage>
        <taxon>Bacteria</taxon>
        <taxon>Bacillati</taxon>
        <taxon>Cyanobacteriota</taxon>
        <taxon>Cyanophyceae</taxon>
        <taxon>Oscillatoriophycideae</taxon>
        <taxon>Oscillatoriales</taxon>
        <taxon>Oscillatoriaceae</taxon>
        <taxon>Phormidium</taxon>
    </lineage>
</organism>
<proteinExistence type="predicted"/>
<keyword evidence="3" id="KW-0833">Ubl conjugation pathway</keyword>
<keyword evidence="7" id="KW-1185">Reference proteome</keyword>
<dbReference type="InterPro" id="IPR006633">
    <property type="entry name" value="Carb-bd_sugar_hydrolysis-dom"/>
</dbReference>
<keyword evidence="4" id="KW-0732">Signal</keyword>
<dbReference type="InterPro" id="IPR006626">
    <property type="entry name" value="PbH1"/>
</dbReference>
<feature type="chain" id="PRO_5046346368" evidence="4">
    <location>
        <begin position="27"/>
        <end position="491"/>
    </location>
</feature>
<feature type="signal peptide" evidence="4">
    <location>
        <begin position="1"/>
        <end position="26"/>
    </location>
</feature>
<evidence type="ECO:0000256" key="2">
    <source>
        <dbReference type="ARBA" id="ARBA00022737"/>
    </source>
</evidence>
<sequence>MNKFPCPRLINIVFLASLATPSIAWAQTAQPKIVYVSPQGTDAQAYRTITDAIAANPQEGTIFQLSNGTYSAASGESFPIRLPRGAILRGNPSANGSNVIISGGGRFVSPTFASQNIAIAAATNSRIEGVTITNSNPRGYGLWLESSRNVVIANNSFVRSTHDGIFLTGSANAYIGNNLFTNNKGSGISALGTSTGEIRDNRFENTGFGLSIGQQSQVVLANNNISRNVDGIIISNTAQPTLRGNAIADNQRNGLVVLSSANGSPRPDLGTTISLGNNTFRNNREFDINNATTIPLTAVGNQITQSKVKGLLDLRASSSPITNASPIASIRPVPLPAIPASPTNTGNAIPIQSNPNPSPTTVFVPAKPPSSSQALPNAVISTNPRANNNAPTTIIIERDYSTPALPPRVVALPPTSVDPTTGKPFQYRVVVPITSIAVTQRVKTVVPDAFRLSRSGRTVMQVGAYSESATANQLVQKLAQSGLKAEIIPFR</sequence>
<dbReference type="NCBIfam" id="TIGR03804">
    <property type="entry name" value="para_beta_helix"/>
    <property type="match status" value="3"/>
</dbReference>
<dbReference type="InterPro" id="IPR051550">
    <property type="entry name" value="SCF-Subunits/Alg-Epimerases"/>
</dbReference>
<dbReference type="SMART" id="SM00710">
    <property type="entry name" value="PbH1"/>
    <property type="match status" value="6"/>
</dbReference>
<evidence type="ECO:0000256" key="3">
    <source>
        <dbReference type="ARBA" id="ARBA00022786"/>
    </source>
</evidence>
<accession>A0ABR8CJL1</accession>
<evidence type="ECO:0000313" key="7">
    <source>
        <dbReference type="Proteomes" id="UP000618445"/>
    </source>
</evidence>
<reference evidence="6 7" key="1">
    <citation type="journal article" date="2020" name="ISME J.">
        <title>Comparative genomics reveals insights into cyanobacterial evolution and habitat adaptation.</title>
        <authorList>
            <person name="Chen M.Y."/>
            <person name="Teng W.K."/>
            <person name="Zhao L."/>
            <person name="Hu C.X."/>
            <person name="Zhou Y.K."/>
            <person name="Han B.P."/>
            <person name="Song L.R."/>
            <person name="Shu W.S."/>
        </authorList>
    </citation>
    <scope>NUCLEOTIDE SEQUENCE [LARGE SCALE GENOMIC DNA]</scope>
    <source>
        <strain evidence="6 7">FACHB-1050</strain>
    </source>
</reference>
<dbReference type="RefSeq" id="WP_190582141.1">
    <property type="nucleotide sequence ID" value="NZ_CAWPQU010000062.1"/>
</dbReference>
<name>A0ABR8CJL1_9CYAN</name>
<dbReference type="Gene3D" id="2.160.20.10">
    <property type="entry name" value="Single-stranded right-handed beta-helix, Pectin lyase-like"/>
    <property type="match status" value="1"/>
</dbReference>
<dbReference type="PANTHER" id="PTHR22990:SF15">
    <property type="entry name" value="F-BOX ONLY PROTEIN 10"/>
    <property type="match status" value="1"/>
</dbReference>
<evidence type="ECO:0000259" key="5">
    <source>
        <dbReference type="SMART" id="SM00722"/>
    </source>
</evidence>
<feature type="domain" description="Carbohydrate-binding/sugar hydrolysis" evidence="5">
    <location>
        <begin position="87"/>
        <end position="235"/>
    </location>
</feature>
<dbReference type="SMART" id="SM00722">
    <property type="entry name" value="CASH"/>
    <property type="match status" value="1"/>
</dbReference>
<dbReference type="Proteomes" id="UP000618445">
    <property type="component" value="Unassembled WGS sequence"/>
</dbReference>
<dbReference type="EMBL" id="JACJQY010000065">
    <property type="protein sequence ID" value="MBD2319784.1"/>
    <property type="molecule type" value="Genomic_DNA"/>
</dbReference>
<evidence type="ECO:0000256" key="4">
    <source>
        <dbReference type="SAM" id="SignalP"/>
    </source>
</evidence>
<dbReference type="Pfam" id="PF07602">
    <property type="entry name" value="DUF1565"/>
    <property type="match status" value="1"/>
</dbReference>
<dbReference type="SUPFAM" id="SSF51126">
    <property type="entry name" value="Pectin lyase-like"/>
    <property type="match status" value="1"/>
</dbReference>
<dbReference type="Pfam" id="PF05048">
    <property type="entry name" value="NosD"/>
    <property type="match status" value="1"/>
</dbReference>